<evidence type="ECO:0000313" key="1">
    <source>
        <dbReference type="EMBL" id="MPN37529.1"/>
    </source>
</evidence>
<comment type="caution">
    <text evidence="1">The sequence shown here is derived from an EMBL/GenBank/DDBJ whole genome shotgun (WGS) entry which is preliminary data.</text>
</comment>
<organism evidence="1">
    <name type="scientific">bioreactor metagenome</name>
    <dbReference type="NCBI Taxonomy" id="1076179"/>
    <lineage>
        <taxon>unclassified sequences</taxon>
        <taxon>metagenomes</taxon>
        <taxon>ecological metagenomes</taxon>
    </lineage>
</organism>
<reference evidence="1" key="1">
    <citation type="submission" date="2019-08" db="EMBL/GenBank/DDBJ databases">
        <authorList>
            <person name="Kucharzyk K."/>
            <person name="Murdoch R.W."/>
            <person name="Higgins S."/>
            <person name="Loffler F."/>
        </authorList>
    </citation>
    <scope>NUCLEOTIDE SEQUENCE</scope>
</reference>
<gene>
    <name evidence="1" type="ORF">SDC9_185049</name>
</gene>
<dbReference type="AlphaFoldDB" id="A0A645HH61"/>
<name>A0A645HH61_9ZZZZ</name>
<proteinExistence type="predicted"/>
<accession>A0A645HH61</accession>
<protein>
    <submittedName>
        <fullName evidence="1">Uncharacterized protein</fullName>
    </submittedName>
</protein>
<dbReference type="EMBL" id="VSSQ01092227">
    <property type="protein sequence ID" value="MPN37529.1"/>
    <property type="molecule type" value="Genomic_DNA"/>
</dbReference>
<sequence>MGISHQCQHQHYLNDAANQQVNHGYVLLSGALQYPGEGLHQREEDNADGGGAHQRAGNLEALIVYRIQQVDDRRGKRK</sequence>